<comment type="caution">
    <text evidence="2">The sequence shown here is derived from an EMBL/GenBank/DDBJ whole genome shotgun (WGS) entry which is preliminary data.</text>
</comment>
<dbReference type="EMBL" id="JAIVFQ010000017">
    <property type="protein sequence ID" value="MCC5600295.1"/>
    <property type="molecule type" value="Genomic_DNA"/>
</dbReference>
<feature type="transmembrane region" description="Helical" evidence="1">
    <location>
        <begin position="80"/>
        <end position="100"/>
    </location>
</feature>
<keyword evidence="1" id="KW-1133">Transmembrane helix</keyword>
<evidence type="ECO:0000256" key="1">
    <source>
        <dbReference type="SAM" id="Phobius"/>
    </source>
</evidence>
<dbReference type="RefSeq" id="WP_229485379.1">
    <property type="nucleotide sequence ID" value="NZ_JAIVFQ010000017.1"/>
</dbReference>
<keyword evidence="1" id="KW-0472">Membrane</keyword>
<evidence type="ECO:0000313" key="3">
    <source>
        <dbReference type="Proteomes" id="UP001199525"/>
    </source>
</evidence>
<sequence length="137" mass="15257">MVTKIYTKVGKLYSIVYLGLIALACVANAIIWILIARNNTAGSEISLTAIFFPAIAALVAVATIVGIFQEKVWAKWITIAIYSWYIFHIIQTIIRVYFSAQFVTNLTLFQVIHLIALTLPVLGIVLLLQKPKTNVFS</sequence>
<name>A0ABS8I7X7_9NOSO</name>
<feature type="transmembrane region" description="Helical" evidence="1">
    <location>
        <begin position="106"/>
        <end position="128"/>
    </location>
</feature>
<dbReference type="Proteomes" id="UP001199525">
    <property type="component" value="Unassembled WGS sequence"/>
</dbReference>
<gene>
    <name evidence="2" type="ORF">LC586_13935</name>
</gene>
<keyword evidence="1" id="KW-0812">Transmembrane</keyword>
<keyword evidence="3" id="KW-1185">Reference proteome</keyword>
<reference evidence="2 3" key="1">
    <citation type="journal article" date="2021" name="Microorganisms">
        <title>Genome Evolution of Filamentous Cyanobacterium Nostoc Species: From Facultative Symbiosis to Free Living.</title>
        <authorList>
            <person name="Huo D."/>
            <person name="Li H."/>
            <person name="Cai F."/>
            <person name="Guo X."/>
            <person name="Qiao Z."/>
            <person name="Wang W."/>
            <person name="Yu G."/>
            <person name="Li R."/>
        </authorList>
    </citation>
    <scope>NUCLEOTIDE SEQUENCE [LARGE SCALE GENOMIC DNA]</scope>
    <source>
        <strain evidence="2 3">CHAB 5714</strain>
    </source>
</reference>
<accession>A0ABS8I7X7</accession>
<feature type="transmembrane region" description="Helical" evidence="1">
    <location>
        <begin position="47"/>
        <end position="68"/>
    </location>
</feature>
<protein>
    <submittedName>
        <fullName evidence="2">Uncharacterized protein</fullName>
    </submittedName>
</protein>
<evidence type="ECO:0000313" key="2">
    <source>
        <dbReference type="EMBL" id="MCC5600295.1"/>
    </source>
</evidence>
<proteinExistence type="predicted"/>
<organism evidence="2 3">
    <name type="scientific">Nostoc favosum CHAB5714</name>
    <dbReference type="NCBI Taxonomy" id="2780399"/>
    <lineage>
        <taxon>Bacteria</taxon>
        <taxon>Bacillati</taxon>
        <taxon>Cyanobacteriota</taxon>
        <taxon>Cyanophyceae</taxon>
        <taxon>Nostocales</taxon>
        <taxon>Nostocaceae</taxon>
        <taxon>Nostoc</taxon>
        <taxon>Nostoc favosum</taxon>
    </lineage>
</organism>
<dbReference type="PROSITE" id="PS51257">
    <property type="entry name" value="PROKAR_LIPOPROTEIN"/>
    <property type="match status" value="1"/>
</dbReference>
<feature type="transmembrane region" description="Helical" evidence="1">
    <location>
        <begin position="12"/>
        <end position="35"/>
    </location>
</feature>